<evidence type="ECO:0000313" key="1">
    <source>
        <dbReference type="EMBL" id="MBL1220089.1"/>
    </source>
</evidence>
<comment type="caution">
    <text evidence="1">The sequence shown here is derived from an EMBL/GenBank/DDBJ whole genome shotgun (WGS) entry which is preliminary data.</text>
</comment>
<proteinExistence type="predicted"/>
<reference evidence="1 2" key="1">
    <citation type="submission" date="2020-12" db="EMBL/GenBank/DDBJ databases">
        <title>Chryseobacterium endoalhailicus sp. nov., isolated from seed of leguminous plant.</title>
        <authorList>
            <person name="Zhang X."/>
        </authorList>
    </citation>
    <scope>NUCLEOTIDE SEQUENCE [LARGE SCALE GENOMIC DNA]</scope>
    <source>
        <strain evidence="1 2">L7</strain>
    </source>
</reference>
<dbReference type="RefSeq" id="WP_202089417.1">
    <property type="nucleotide sequence ID" value="NZ_JAELVM010000001.1"/>
</dbReference>
<protein>
    <submittedName>
        <fullName evidence="1">Uncharacterized protein</fullName>
    </submittedName>
</protein>
<sequence length="331" mass="37244">MKNLFLLLLLTFLISCQDTDPDPVQKNVASFDVYVAGRENNKACYWKNNVKVDLVNGNNIDPKKIIVENNNVYVFADGSFWKNNTKYDFSTYLGAPPNSTIRIRNFYVINNDIYIVGNIRGTTIYPIEHCYWKNGVKNVLFTETNSNTGGYLTDITVHNSDVYVPVIKYPAPNNSEIGYYKNNNYTSIIQNNSLAHGIESNTNGIFMVIHDTNAHTSYYKNLLTNTNHYPSSGGRVNIVLDNNDIYSFFGQAYYKNGNTIPINNPNGYNDITDLKVLAGNTYMICQMLSQVGSLNIAQKIFINGIETQHIVHTANNVPSGNAFTSIFVVQN</sequence>
<name>A0ABS1QDC1_9FLAO</name>
<organism evidence="1 2">
    <name type="scientific">Chryseobacterium endalhagicum</name>
    <dbReference type="NCBI Taxonomy" id="2797638"/>
    <lineage>
        <taxon>Bacteria</taxon>
        <taxon>Pseudomonadati</taxon>
        <taxon>Bacteroidota</taxon>
        <taxon>Flavobacteriia</taxon>
        <taxon>Flavobacteriales</taxon>
        <taxon>Weeksellaceae</taxon>
        <taxon>Chryseobacterium group</taxon>
        <taxon>Chryseobacterium</taxon>
    </lineage>
</organism>
<dbReference type="EMBL" id="JAELVM010000001">
    <property type="protein sequence ID" value="MBL1220089.1"/>
    <property type="molecule type" value="Genomic_DNA"/>
</dbReference>
<accession>A0ABS1QDC1</accession>
<evidence type="ECO:0000313" key="2">
    <source>
        <dbReference type="Proteomes" id="UP000661696"/>
    </source>
</evidence>
<gene>
    <name evidence="1" type="ORF">JET18_04525</name>
</gene>
<keyword evidence="2" id="KW-1185">Reference proteome</keyword>
<dbReference type="PROSITE" id="PS51257">
    <property type="entry name" value="PROKAR_LIPOPROTEIN"/>
    <property type="match status" value="1"/>
</dbReference>
<dbReference type="Proteomes" id="UP000661696">
    <property type="component" value="Unassembled WGS sequence"/>
</dbReference>